<feature type="region of interest" description="Disordered" evidence="1">
    <location>
        <begin position="516"/>
        <end position="569"/>
    </location>
</feature>
<gene>
    <name evidence="3" type="ORF">EI97DRAFT_441974</name>
</gene>
<evidence type="ECO:0000313" key="4">
    <source>
        <dbReference type="Proteomes" id="UP000800097"/>
    </source>
</evidence>
<evidence type="ECO:0000313" key="3">
    <source>
        <dbReference type="EMBL" id="KAF2277236.1"/>
    </source>
</evidence>
<feature type="region of interest" description="Disordered" evidence="1">
    <location>
        <begin position="371"/>
        <end position="404"/>
    </location>
</feature>
<dbReference type="GeneID" id="54552905"/>
<evidence type="ECO:0000256" key="1">
    <source>
        <dbReference type="SAM" id="MobiDB-lite"/>
    </source>
</evidence>
<feature type="compositionally biased region" description="Basic and acidic residues" evidence="1">
    <location>
        <begin position="465"/>
        <end position="477"/>
    </location>
</feature>
<evidence type="ECO:0000256" key="2">
    <source>
        <dbReference type="SAM" id="SignalP"/>
    </source>
</evidence>
<feature type="region of interest" description="Disordered" evidence="1">
    <location>
        <begin position="429"/>
        <end position="502"/>
    </location>
</feature>
<keyword evidence="4" id="KW-1185">Reference proteome</keyword>
<dbReference type="EMBL" id="ML986491">
    <property type="protein sequence ID" value="KAF2277236.1"/>
    <property type="molecule type" value="Genomic_DNA"/>
</dbReference>
<proteinExistence type="predicted"/>
<name>A0A6A6JNK3_WESOR</name>
<feature type="compositionally biased region" description="Polar residues" evidence="1">
    <location>
        <begin position="481"/>
        <end position="502"/>
    </location>
</feature>
<dbReference type="Proteomes" id="UP000800097">
    <property type="component" value="Unassembled WGS sequence"/>
</dbReference>
<dbReference type="RefSeq" id="XP_033654775.1">
    <property type="nucleotide sequence ID" value="XM_033799730.1"/>
</dbReference>
<sequence length="629" mass="68642">MATALVAFLFDCPVPARSVELLGSWDNFQRPYSLTQDKKRGPGLWAGCFTFRDILCDGDPGNLGPRRDGALKVGGTYWYYYRINDFEELHNPCQPSTTLCPLLPGQRLNILEVPMESGSQSRSQSSDVFTRNPADRYLTPVPPKPFVYPRLGDLCILPYTAPTLTDDTPRSATYPGSAPSITYSLNQRSKSASTSPLLGNASSFIDLRTLKQKVINHKGSIPHAQPRHAKELQIGAPVLISTTAEDMALVPLPTRNASAALSSPEQVANRLKEFSPLGSHPVDPVKDTPPDRHGASEEGSSTRRRSQSHPINVSVVDVKLRRERANSADTRRTRHYHIFSNQPWISSPKVPAQGFAPVELDGVPAPVLRRPALTITPPSSTAVERPPSRRDLDGTRNLKATTPLDKELPALPRYLVPAPLFACNSAGPSPVLRGESEDADSQQSVSHLPTVHSRETDLSQEGMDSDARSDTSSDRSAEASPASSSFTINSTPSDSPQHQPHTFTTDKQLEYASNSPTLEMSHQDSEREPTSPDPVDASEIPFLNIPELAVTDMADDQPNDDSDPKRRRRYGYSGIHIPLIVPELGKDSESKITSTFSLPAVAPLSERGSSIGLLEEMVSEFGFLGEAVH</sequence>
<dbReference type="PANTHER" id="PTHR40625:SF1">
    <property type="entry name" value="AMP-ACTIVATED PROTEIN KINASE GLYCOGEN-BINDING DOMAIN-CONTAINING PROTEIN"/>
    <property type="match status" value="1"/>
</dbReference>
<dbReference type="OrthoDB" id="5422351at2759"/>
<feature type="compositionally biased region" description="Basic and acidic residues" evidence="1">
    <location>
        <begin position="283"/>
        <end position="296"/>
    </location>
</feature>
<feature type="chain" id="PRO_5025542130" evidence="2">
    <location>
        <begin position="19"/>
        <end position="629"/>
    </location>
</feature>
<feature type="compositionally biased region" description="Basic and acidic residues" evidence="1">
    <location>
        <begin position="521"/>
        <end position="530"/>
    </location>
</feature>
<keyword evidence="2" id="KW-0732">Signal</keyword>
<feature type="compositionally biased region" description="Basic and acidic residues" evidence="1">
    <location>
        <begin position="386"/>
        <end position="396"/>
    </location>
</feature>
<dbReference type="PANTHER" id="PTHR40625">
    <property type="entry name" value="GTP-BINDING PROTEIN ESDC-RELATED"/>
    <property type="match status" value="1"/>
</dbReference>
<protein>
    <submittedName>
        <fullName evidence="3">Uncharacterized protein</fullName>
    </submittedName>
</protein>
<dbReference type="AlphaFoldDB" id="A0A6A6JNK3"/>
<accession>A0A6A6JNK3</accession>
<organism evidence="3 4">
    <name type="scientific">Westerdykella ornata</name>
    <dbReference type="NCBI Taxonomy" id="318751"/>
    <lineage>
        <taxon>Eukaryota</taxon>
        <taxon>Fungi</taxon>
        <taxon>Dikarya</taxon>
        <taxon>Ascomycota</taxon>
        <taxon>Pezizomycotina</taxon>
        <taxon>Dothideomycetes</taxon>
        <taxon>Pleosporomycetidae</taxon>
        <taxon>Pleosporales</taxon>
        <taxon>Sporormiaceae</taxon>
        <taxon>Westerdykella</taxon>
    </lineage>
</organism>
<reference evidence="3" key="1">
    <citation type="journal article" date="2020" name="Stud. Mycol.">
        <title>101 Dothideomycetes genomes: a test case for predicting lifestyles and emergence of pathogens.</title>
        <authorList>
            <person name="Haridas S."/>
            <person name="Albert R."/>
            <person name="Binder M."/>
            <person name="Bloem J."/>
            <person name="Labutti K."/>
            <person name="Salamov A."/>
            <person name="Andreopoulos B."/>
            <person name="Baker S."/>
            <person name="Barry K."/>
            <person name="Bills G."/>
            <person name="Bluhm B."/>
            <person name="Cannon C."/>
            <person name="Castanera R."/>
            <person name="Culley D."/>
            <person name="Daum C."/>
            <person name="Ezra D."/>
            <person name="Gonzalez J."/>
            <person name="Henrissat B."/>
            <person name="Kuo A."/>
            <person name="Liang C."/>
            <person name="Lipzen A."/>
            <person name="Lutzoni F."/>
            <person name="Magnuson J."/>
            <person name="Mondo S."/>
            <person name="Nolan M."/>
            <person name="Ohm R."/>
            <person name="Pangilinan J."/>
            <person name="Park H.-J."/>
            <person name="Ramirez L."/>
            <person name="Alfaro M."/>
            <person name="Sun H."/>
            <person name="Tritt A."/>
            <person name="Yoshinaga Y."/>
            <person name="Zwiers L.-H."/>
            <person name="Turgeon B."/>
            <person name="Goodwin S."/>
            <person name="Spatafora J."/>
            <person name="Crous P."/>
            <person name="Grigoriev I."/>
        </authorList>
    </citation>
    <scope>NUCLEOTIDE SEQUENCE</scope>
    <source>
        <strain evidence="3">CBS 379.55</strain>
    </source>
</reference>
<feature type="region of interest" description="Disordered" evidence="1">
    <location>
        <begin position="274"/>
        <end position="312"/>
    </location>
</feature>
<feature type="signal peptide" evidence="2">
    <location>
        <begin position="1"/>
        <end position="18"/>
    </location>
</feature>